<dbReference type="GO" id="GO:0006313">
    <property type="term" value="P:DNA transposition"/>
    <property type="evidence" value="ECO:0007669"/>
    <property type="project" value="UniProtKB-UniRule"/>
</dbReference>
<dbReference type="PANTHER" id="PTHR33217">
    <property type="entry name" value="TRANSPOSASE FOR INSERTION SEQUENCE ELEMENT IS1081"/>
    <property type="match status" value="1"/>
</dbReference>
<evidence type="ECO:0000256" key="1">
    <source>
        <dbReference type="ARBA" id="ARBA00002190"/>
    </source>
</evidence>
<dbReference type="GO" id="GO:0003677">
    <property type="term" value="F:DNA binding"/>
    <property type="evidence" value="ECO:0007669"/>
    <property type="project" value="UniProtKB-UniRule"/>
</dbReference>
<evidence type="ECO:0000256" key="2">
    <source>
        <dbReference type="ARBA" id="ARBA00010961"/>
    </source>
</evidence>
<dbReference type="PANTHER" id="PTHR33217:SF9">
    <property type="entry name" value="MUTATOR FAMILY TRANSPOSASE"/>
    <property type="match status" value="1"/>
</dbReference>
<comment type="function">
    <text evidence="1 6">Required for the transposition of the insertion element.</text>
</comment>
<accession>A0A937XE61</accession>
<organism evidence="8 9">
    <name type="scientific">candidate division WOR-3 bacterium</name>
    <dbReference type="NCBI Taxonomy" id="2052148"/>
    <lineage>
        <taxon>Bacteria</taxon>
        <taxon>Bacteria division WOR-3</taxon>
    </lineage>
</organism>
<evidence type="ECO:0000256" key="7">
    <source>
        <dbReference type="SAM" id="MobiDB-lite"/>
    </source>
</evidence>
<evidence type="ECO:0000256" key="4">
    <source>
        <dbReference type="ARBA" id="ARBA00023125"/>
    </source>
</evidence>
<keyword evidence="3 6" id="KW-0815">Transposition</keyword>
<proteinExistence type="inferred from homology"/>
<evidence type="ECO:0000256" key="6">
    <source>
        <dbReference type="RuleBase" id="RU365089"/>
    </source>
</evidence>
<comment type="similarity">
    <text evidence="2 6">Belongs to the transposase mutator family.</text>
</comment>
<evidence type="ECO:0000256" key="3">
    <source>
        <dbReference type="ARBA" id="ARBA00022578"/>
    </source>
</evidence>
<keyword evidence="4 6" id="KW-0238">DNA-binding</keyword>
<evidence type="ECO:0000313" key="8">
    <source>
        <dbReference type="EMBL" id="MBM3330634.1"/>
    </source>
</evidence>
<sequence>MSDYQKEQEAVRRRQERRERRSERRMRRVMKQEAACLLDKVALTGAREKIQDTLEAERDEFLAREPYVRAGRAKLRGYRNGYAKPRQVHLSGGSVEVEAPRVSEDGGDFRSGLLAPYQRTSPKVLETLPQLYLYGISTGDFEAALECLLGVGAALSPATISRLKEKWAEEYEAWRKRPLFSHYAYIWADGIYIKVGRNKEKLALLVVMGADVDGRKQLLTLIAGQRESEDQWLEVLHDLKERGVTWVGLAVADGIAGFWSALVQAFPATRRQRCWVHMMRNILDKLPKSKQSQARKSLQRIYGAVTRAEALARIARFAESYKAYPPAVRCLVENQDDLLGYFDFPKEHWRHLRTTNPVESPFSAVKSRVKRAKRMMQHWSALGLVFKLMQDQQTRWHRLNAPELVAAVVAGARYRNGLQVKAAA</sequence>
<gene>
    <name evidence="8" type="ORF">FJY68_02130</name>
</gene>
<protein>
    <recommendedName>
        <fullName evidence="6">Mutator family transposase</fullName>
    </recommendedName>
</protein>
<dbReference type="InterPro" id="IPR001207">
    <property type="entry name" value="Transposase_mutator"/>
</dbReference>
<dbReference type="EMBL" id="VGIR01000007">
    <property type="protein sequence ID" value="MBM3330634.1"/>
    <property type="molecule type" value="Genomic_DNA"/>
</dbReference>
<keyword evidence="6" id="KW-0814">Transposable element</keyword>
<evidence type="ECO:0000313" key="9">
    <source>
        <dbReference type="Proteomes" id="UP000779900"/>
    </source>
</evidence>
<name>A0A937XE61_UNCW3</name>
<reference evidence="8" key="1">
    <citation type="submission" date="2019-03" db="EMBL/GenBank/DDBJ databases">
        <title>Lake Tanganyika Metagenome-Assembled Genomes (MAGs).</title>
        <authorList>
            <person name="Tran P."/>
        </authorList>
    </citation>
    <scope>NUCLEOTIDE SEQUENCE</scope>
    <source>
        <strain evidence="8">K_DeepCast_150m_m2_040</strain>
    </source>
</reference>
<keyword evidence="5 6" id="KW-0233">DNA recombination</keyword>
<dbReference type="AlphaFoldDB" id="A0A937XE61"/>
<dbReference type="GO" id="GO:0004803">
    <property type="term" value="F:transposase activity"/>
    <property type="evidence" value="ECO:0007669"/>
    <property type="project" value="UniProtKB-UniRule"/>
</dbReference>
<dbReference type="PROSITE" id="PS01007">
    <property type="entry name" value="TRANSPOSASE_MUTATOR"/>
    <property type="match status" value="1"/>
</dbReference>
<comment type="caution">
    <text evidence="8">The sequence shown here is derived from an EMBL/GenBank/DDBJ whole genome shotgun (WGS) entry which is preliminary data.</text>
</comment>
<feature type="compositionally biased region" description="Basic and acidic residues" evidence="7">
    <location>
        <begin position="1"/>
        <end position="22"/>
    </location>
</feature>
<dbReference type="Pfam" id="PF00872">
    <property type="entry name" value="Transposase_mut"/>
    <property type="match status" value="1"/>
</dbReference>
<feature type="region of interest" description="Disordered" evidence="7">
    <location>
        <begin position="1"/>
        <end position="27"/>
    </location>
</feature>
<dbReference type="Proteomes" id="UP000779900">
    <property type="component" value="Unassembled WGS sequence"/>
</dbReference>
<dbReference type="NCBIfam" id="NF033543">
    <property type="entry name" value="transpos_IS256"/>
    <property type="match status" value="1"/>
</dbReference>
<evidence type="ECO:0000256" key="5">
    <source>
        <dbReference type="ARBA" id="ARBA00023172"/>
    </source>
</evidence>